<keyword evidence="3" id="KW-0238">DNA-binding</keyword>
<accession>A0A5R9R7Z0</accession>
<dbReference type="InterPro" id="IPR013321">
    <property type="entry name" value="Arc_rbn_hlx_hlx"/>
</dbReference>
<dbReference type="OrthoDB" id="8117140at2"/>
<dbReference type="SUPFAM" id="SSF47598">
    <property type="entry name" value="Ribbon-helix-helix"/>
    <property type="match status" value="1"/>
</dbReference>
<reference evidence="3 4" key="1">
    <citation type="submission" date="2019-04" db="EMBL/GenBank/DDBJ databases">
        <authorList>
            <person name="Li M."/>
        </authorList>
    </citation>
    <scope>NUCLEOTIDE SEQUENCE [LARGE SCALE GENOMIC DNA]</scope>
    <source>
        <strain evidence="3 4">LAM1902</strain>
    </source>
</reference>
<dbReference type="InterPro" id="IPR005569">
    <property type="entry name" value="Arc_DNA-bd_dom"/>
</dbReference>
<evidence type="ECO:0000313" key="4">
    <source>
        <dbReference type="Proteomes" id="UP000306635"/>
    </source>
</evidence>
<dbReference type="EMBL" id="SWDV01000074">
    <property type="protein sequence ID" value="TLX69825.1"/>
    <property type="molecule type" value="Genomic_DNA"/>
</dbReference>
<keyword evidence="4" id="KW-1185">Reference proteome</keyword>
<dbReference type="GO" id="GO:0006355">
    <property type="term" value="P:regulation of DNA-templated transcription"/>
    <property type="evidence" value="ECO:0007669"/>
    <property type="project" value="InterPro"/>
</dbReference>
<feature type="region of interest" description="Disordered" evidence="1">
    <location>
        <begin position="1"/>
        <end position="29"/>
    </location>
</feature>
<evidence type="ECO:0000259" key="2">
    <source>
        <dbReference type="Pfam" id="PF03869"/>
    </source>
</evidence>
<sequence length="68" mass="7611">MSREDPQFKLRMPQALRDQAEQAAKSASRSLNAELVARLEKSFLSNAEPKELMPAERARELAAIAREG</sequence>
<gene>
    <name evidence="3" type="ORF">FAS41_29975</name>
</gene>
<evidence type="ECO:0000256" key="1">
    <source>
        <dbReference type="SAM" id="MobiDB-lite"/>
    </source>
</evidence>
<name>A0A5R9R7Z0_9PSED</name>
<protein>
    <submittedName>
        <fullName evidence="3">Arc family DNA-binding protein</fullName>
    </submittedName>
</protein>
<dbReference type="Pfam" id="PF03869">
    <property type="entry name" value="Arc"/>
    <property type="match status" value="1"/>
</dbReference>
<dbReference type="InterPro" id="IPR010985">
    <property type="entry name" value="Ribbon_hlx_hlx"/>
</dbReference>
<dbReference type="Gene3D" id="1.10.1220.10">
    <property type="entry name" value="Met repressor-like"/>
    <property type="match status" value="1"/>
</dbReference>
<dbReference type="GO" id="GO:0003677">
    <property type="term" value="F:DNA binding"/>
    <property type="evidence" value="ECO:0007669"/>
    <property type="project" value="UniProtKB-KW"/>
</dbReference>
<evidence type="ECO:0000313" key="3">
    <source>
        <dbReference type="EMBL" id="TLX69825.1"/>
    </source>
</evidence>
<dbReference type="AlphaFoldDB" id="A0A5R9R7Z0"/>
<feature type="non-terminal residue" evidence="3">
    <location>
        <position position="68"/>
    </location>
</feature>
<dbReference type="RefSeq" id="WP_138526902.1">
    <property type="nucleotide sequence ID" value="NZ_SWDV01000074.1"/>
</dbReference>
<dbReference type="Proteomes" id="UP000306635">
    <property type="component" value="Unassembled WGS sequence"/>
</dbReference>
<feature type="domain" description="Arc-like DNA binding" evidence="2">
    <location>
        <begin position="2"/>
        <end position="45"/>
    </location>
</feature>
<comment type="caution">
    <text evidence="3">The sequence shown here is derived from an EMBL/GenBank/DDBJ whole genome shotgun (WGS) entry which is preliminary data.</text>
</comment>
<proteinExistence type="predicted"/>
<organism evidence="3 4">
    <name type="scientific">Pseudomonas nicosulfuronedens</name>
    <dbReference type="NCBI Taxonomy" id="2571105"/>
    <lineage>
        <taxon>Bacteria</taxon>
        <taxon>Pseudomonadati</taxon>
        <taxon>Pseudomonadota</taxon>
        <taxon>Gammaproteobacteria</taxon>
        <taxon>Pseudomonadales</taxon>
        <taxon>Pseudomonadaceae</taxon>
        <taxon>Pseudomonas</taxon>
    </lineage>
</organism>